<feature type="domain" description="Transposable element Tc3 transposase-like DNA-binding HTH" evidence="2">
    <location>
        <begin position="25"/>
        <end position="61"/>
    </location>
</feature>
<dbReference type="Gene3D" id="1.10.10.10">
    <property type="entry name" value="Winged helix-like DNA-binding domain superfamily/Winged helix DNA-binding domain"/>
    <property type="match status" value="1"/>
</dbReference>
<dbReference type="OrthoDB" id="5823189at2759"/>
<accession>A0A0B1SJ81</accession>
<feature type="compositionally biased region" description="Basic and acidic residues" evidence="1">
    <location>
        <begin position="9"/>
        <end position="18"/>
    </location>
</feature>
<name>A0A0B1SJ81_OESDE</name>
<dbReference type="Proteomes" id="UP000053660">
    <property type="component" value="Unassembled WGS sequence"/>
</dbReference>
<dbReference type="InterPro" id="IPR036388">
    <property type="entry name" value="WH-like_DNA-bd_sf"/>
</dbReference>
<keyword evidence="4" id="KW-1185">Reference proteome</keyword>
<evidence type="ECO:0000313" key="4">
    <source>
        <dbReference type="Proteomes" id="UP000053660"/>
    </source>
</evidence>
<evidence type="ECO:0000313" key="3">
    <source>
        <dbReference type="EMBL" id="KHJ83946.1"/>
    </source>
</evidence>
<evidence type="ECO:0000256" key="1">
    <source>
        <dbReference type="SAM" id="MobiDB-lite"/>
    </source>
</evidence>
<proteinExistence type="predicted"/>
<dbReference type="AlphaFoldDB" id="A0A0B1SJ81"/>
<organism evidence="3 4">
    <name type="scientific">Oesophagostomum dentatum</name>
    <name type="common">Nodular worm</name>
    <dbReference type="NCBI Taxonomy" id="61180"/>
    <lineage>
        <taxon>Eukaryota</taxon>
        <taxon>Metazoa</taxon>
        <taxon>Ecdysozoa</taxon>
        <taxon>Nematoda</taxon>
        <taxon>Chromadorea</taxon>
        <taxon>Rhabditida</taxon>
        <taxon>Rhabditina</taxon>
        <taxon>Rhabditomorpha</taxon>
        <taxon>Strongyloidea</taxon>
        <taxon>Strongylidae</taxon>
        <taxon>Oesophagostomum</taxon>
    </lineage>
</organism>
<evidence type="ECO:0000259" key="2">
    <source>
        <dbReference type="Pfam" id="PF21517"/>
    </source>
</evidence>
<protein>
    <recommendedName>
        <fullName evidence="2">Transposable element Tc3 transposase-like DNA-binding HTH domain-containing protein</fullName>
    </recommendedName>
</protein>
<reference evidence="3 4" key="1">
    <citation type="submission" date="2014-03" db="EMBL/GenBank/DDBJ databases">
        <title>Draft genome of the hookworm Oesophagostomum dentatum.</title>
        <authorList>
            <person name="Mitreva M."/>
        </authorList>
    </citation>
    <scope>NUCLEOTIDE SEQUENCE [LARGE SCALE GENOMIC DNA]</scope>
    <source>
        <strain evidence="3 4">OD-Hann</strain>
    </source>
</reference>
<feature type="region of interest" description="Disordered" evidence="1">
    <location>
        <begin position="1"/>
        <end position="28"/>
    </location>
</feature>
<gene>
    <name evidence="3" type="ORF">OESDEN_16346</name>
</gene>
<dbReference type="EMBL" id="KN570923">
    <property type="protein sequence ID" value="KHJ83946.1"/>
    <property type="molecule type" value="Genomic_DNA"/>
</dbReference>
<dbReference type="Pfam" id="PF21517">
    <property type="entry name" value="HTH_Tnp_Tc3_2_like"/>
    <property type="match status" value="1"/>
</dbReference>
<dbReference type="InterPro" id="IPR048703">
    <property type="entry name" value="Tnp_Tc3-like_HTH"/>
</dbReference>
<sequence>MDVSTDISGIHHDVHERPQLLSSQDKRRIRRFSSNSTTILAQTKSELSLGVSRMTIWRSLKGNGNLYREKIQKAPRLTAQHRQMCLALRRNNMSTRWEVIFSDEKSST</sequence>